<evidence type="ECO:0000313" key="1">
    <source>
        <dbReference type="EMBL" id="KAL0007992.1"/>
    </source>
</evidence>
<evidence type="ECO:0008006" key="3">
    <source>
        <dbReference type="Google" id="ProtNLM"/>
    </source>
</evidence>
<comment type="caution">
    <text evidence="1">The sequence shown here is derived from an EMBL/GenBank/DDBJ whole genome shotgun (WGS) entry which is preliminary data.</text>
</comment>
<gene>
    <name evidence="1" type="ORF">SO802_009494</name>
</gene>
<reference evidence="1 2" key="1">
    <citation type="submission" date="2024-01" db="EMBL/GenBank/DDBJ databases">
        <title>A telomere-to-telomere, gap-free genome of sweet tea (Lithocarpus litseifolius).</title>
        <authorList>
            <person name="Zhou J."/>
        </authorList>
    </citation>
    <scope>NUCLEOTIDE SEQUENCE [LARGE SCALE GENOMIC DNA]</scope>
    <source>
        <strain evidence="1">Zhou-2022a</strain>
        <tissue evidence="1">Leaf</tissue>
    </source>
</reference>
<evidence type="ECO:0000313" key="2">
    <source>
        <dbReference type="Proteomes" id="UP001459277"/>
    </source>
</evidence>
<sequence length="267" mass="29751">MVVTNADEIEAARPEPIDDSVLPLQAQHRSDAIWNGQDAGALTCHSRNEEFNKLEPMVDERVVDIIKGDGFEGLLRTLGREIDHGLITALVEQWQPETHTFHMPHGERILIKRLLEQVALTLLPNVEEDQVVVGPKQENRPFNVFLLWYPKQIASMLLDQICGGRSILIGHRNMMGISKIGVIDSNSGVMQYLVTCLLTMRYLRLLRRHGMGTPDYKDITDVLKAVNEIDCVRGHIAEAPNDKATTLEAAAIERPSTSTTAAECGRG</sequence>
<dbReference type="Proteomes" id="UP001459277">
    <property type="component" value="Unassembled WGS sequence"/>
</dbReference>
<name>A0AAW2DC37_9ROSI</name>
<proteinExistence type="predicted"/>
<protein>
    <recommendedName>
        <fullName evidence="3">Aminotransferase-like plant mobile domain-containing protein</fullName>
    </recommendedName>
</protein>
<dbReference type="AlphaFoldDB" id="A0AAW2DC37"/>
<accession>A0AAW2DC37</accession>
<keyword evidence="2" id="KW-1185">Reference proteome</keyword>
<dbReference type="EMBL" id="JAZDWU010000003">
    <property type="protein sequence ID" value="KAL0007992.1"/>
    <property type="molecule type" value="Genomic_DNA"/>
</dbReference>
<organism evidence="1 2">
    <name type="scientific">Lithocarpus litseifolius</name>
    <dbReference type="NCBI Taxonomy" id="425828"/>
    <lineage>
        <taxon>Eukaryota</taxon>
        <taxon>Viridiplantae</taxon>
        <taxon>Streptophyta</taxon>
        <taxon>Embryophyta</taxon>
        <taxon>Tracheophyta</taxon>
        <taxon>Spermatophyta</taxon>
        <taxon>Magnoliopsida</taxon>
        <taxon>eudicotyledons</taxon>
        <taxon>Gunneridae</taxon>
        <taxon>Pentapetalae</taxon>
        <taxon>rosids</taxon>
        <taxon>fabids</taxon>
        <taxon>Fagales</taxon>
        <taxon>Fagaceae</taxon>
        <taxon>Lithocarpus</taxon>
    </lineage>
</organism>